<dbReference type="Pfam" id="PF00551">
    <property type="entry name" value="Formyl_trans_N"/>
    <property type="match status" value="1"/>
</dbReference>
<dbReference type="HAMAP" id="MF_00182">
    <property type="entry name" value="Formyl_trans"/>
    <property type="match status" value="1"/>
</dbReference>
<keyword evidence="3 5" id="KW-0808">Transferase</keyword>
<evidence type="ECO:0000256" key="3">
    <source>
        <dbReference type="ARBA" id="ARBA00022679"/>
    </source>
</evidence>
<dbReference type="Proteomes" id="UP000826014">
    <property type="component" value="Chromosome"/>
</dbReference>
<dbReference type="Pfam" id="PF02911">
    <property type="entry name" value="Formyl_trans_C"/>
    <property type="match status" value="1"/>
</dbReference>
<dbReference type="GO" id="GO:0004479">
    <property type="term" value="F:methionyl-tRNA formyltransferase activity"/>
    <property type="evidence" value="ECO:0007669"/>
    <property type="project" value="UniProtKB-EC"/>
</dbReference>
<comment type="similarity">
    <text evidence="1 5">Belongs to the Fmt family.</text>
</comment>
<sequence>MKIIFFGTSSFAAQILFYLVQNQVNVIAVVTRPDRPTGRSLKSSFPPVKQTAIRLNVPIFQPEKASSPEFVAQLKSLQADLFIVVAYGEIVKKEVLDLPSLGCINIHASLLPKYRGAAPMQRCLINAEKETGISIIEMTPKMDAGDIISMQKIPIPFEMTHGELEKELCVLAQEMILQVIEQFRNHSIKRIPQDHSQMSLAPKISAEEKEIDWDLDSHLLHNRIRALSPSPGAFCILEIKNQKKRLKILRAFPENLPSSENPGSLVTLGKEVEVVCGQGILRLLEVQLEGKRAMSASDCFNGLQNPKII</sequence>
<dbReference type="InterPro" id="IPR005793">
    <property type="entry name" value="Formyl_trans_C"/>
</dbReference>
<dbReference type="PANTHER" id="PTHR11138">
    <property type="entry name" value="METHIONYL-TRNA FORMYLTRANSFERASE"/>
    <property type="match status" value="1"/>
</dbReference>
<dbReference type="PANTHER" id="PTHR11138:SF5">
    <property type="entry name" value="METHIONYL-TRNA FORMYLTRANSFERASE, MITOCHONDRIAL"/>
    <property type="match status" value="1"/>
</dbReference>
<keyword evidence="9" id="KW-1185">Reference proteome</keyword>
<gene>
    <name evidence="5" type="primary">fmt</name>
    <name evidence="8" type="ORF">RHABOEDO_000414</name>
</gene>
<name>A0ABX8V077_9BACT</name>
<dbReference type="RefSeq" id="WP_215217492.1">
    <property type="nucleotide sequence ID" value="NZ_CP075587.1"/>
</dbReference>
<feature type="binding site" evidence="5">
    <location>
        <begin position="109"/>
        <end position="112"/>
    </location>
    <ligand>
        <name>(6S)-5,6,7,8-tetrahydrofolate</name>
        <dbReference type="ChEBI" id="CHEBI:57453"/>
    </ligand>
</feature>
<evidence type="ECO:0000256" key="2">
    <source>
        <dbReference type="ARBA" id="ARBA00012261"/>
    </source>
</evidence>
<feature type="domain" description="Formyl transferase C-terminal" evidence="7">
    <location>
        <begin position="203"/>
        <end position="303"/>
    </location>
</feature>
<evidence type="ECO:0000259" key="6">
    <source>
        <dbReference type="Pfam" id="PF00551"/>
    </source>
</evidence>
<dbReference type="Gene3D" id="3.40.50.12230">
    <property type="match status" value="1"/>
</dbReference>
<feature type="domain" description="Formyl transferase N-terminal" evidence="6">
    <location>
        <begin position="1"/>
        <end position="180"/>
    </location>
</feature>
<dbReference type="EC" id="2.1.2.9" evidence="2 5"/>
<dbReference type="EMBL" id="CP075587">
    <property type="protein sequence ID" value="QYF48286.1"/>
    <property type="molecule type" value="Genomic_DNA"/>
</dbReference>
<evidence type="ECO:0000256" key="4">
    <source>
        <dbReference type="ARBA" id="ARBA00022917"/>
    </source>
</evidence>
<dbReference type="InterPro" id="IPR044135">
    <property type="entry name" value="Met-tRNA-FMT_C"/>
</dbReference>
<dbReference type="SUPFAM" id="SSF53328">
    <property type="entry name" value="Formyltransferase"/>
    <property type="match status" value="1"/>
</dbReference>
<comment type="function">
    <text evidence="5">Attaches a formyl group to the free amino group of methionyl-tRNA(fMet). The formyl group appears to play a dual role in the initiator identity of N-formylmethionyl-tRNA by promoting its recognition by IF2 and preventing the misappropriation of this tRNA by the elongation apparatus.</text>
</comment>
<evidence type="ECO:0000256" key="5">
    <source>
        <dbReference type="HAMAP-Rule" id="MF_00182"/>
    </source>
</evidence>
<dbReference type="CDD" id="cd08646">
    <property type="entry name" value="FMT_core_Met-tRNA-FMT_N"/>
    <property type="match status" value="1"/>
</dbReference>
<evidence type="ECO:0000259" key="7">
    <source>
        <dbReference type="Pfam" id="PF02911"/>
    </source>
</evidence>
<dbReference type="InterPro" id="IPR041711">
    <property type="entry name" value="Met-tRNA-FMT_N"/>
</dbReference>
<dbReference type="NCBIfam" id="TIGR00460">
    <property type="entry name" value="fmt"/>
    <property type="match status" value="1"/>
</dbReference>
<proteinExistence type="inferred from homology"/>
<protein>
    <recommendedName>
        <fullName evidence="2 5">Methionyl-tRNA formyltransferase</fullName>
        <ecNumber evidence="2 5">2.1.2.9</ecNumber>
    </recommendedName>
</protein>
<dbReference type="CDD" id="cd08704">
    <property type="entry name" value="Met_tRNA_FMT_C"/>
    <property type="match status" value="1"/>
</dbReference>
<dbReference type="InterPro" id="IPR005794">
    <property type="entry name" value="Fmt"/>
</dbReference>
<keyword evidence="4 5" id="KW-0648">Protein biosynthesis</keyword>
<evidence type="ECO:0000313" key="8">
    <source>
        <dbReference type="EMBL" id="QYF48286.1"/>
    </source>
</evidence>
<reference evidence="8 9" key="1">
    <citation type="journal article" date="2022" name="bioRxiv">
        <title>Ecology and evolution of chlamydial symbionts of arthropods.</title>
        <authorList>
            <person name="Halter T."/>
            <person name="Koestlbacher S."/>
            <person name="Collingro A."/>
            <person name="Sixt B.S."/>
            <person name="Toenshoff E.R."/>
            <person name="Hendrickx F."/>
            <person name="Kostanjsek R."/>
            <person name="Horn M."/>
        </authorList>
    </citation>
    <scope>NUCLEOTIDE SEQUENCE [LARGE SCALE GENOMIC DNA]</scope>
    <source>
        <strain evidence="8">W744xW776</strain>
    </source>
</reference>
<comment type="catalytic activity">
    <reaction evidence="5">
        <text>L-methionyl-tRNA(fMet) + (6R)-10-formyltetrahydrofolate = N-formyl-L-methionyl-tRNA(fMet) + (6S)-5,6,7,8-tetrahydrofolate + H(+)</text>
        <dbReference type="Rhea" id="RHEA:24380"/>
        <dbReference type="Rhea" id="RHEA-COMP:9952"/>
        <dbReference type="Rhea" id="RHEA-COMP:9953"/>
        <dbReference type="ChEBI" id="CHEBI:15378"/>
        <dbReference type="ChEBI" id="CHEBI:57453"/>
        <dbReference type="ChEBI" id="CHEBI:78530"/>
        <dbReference type="ChEBI" id="CHEBI:78844"/>
        <dbReference type="ChEBI" id="CHEBI:195366"/>
        <dbReference type="EC" id="2.1.2.9"/>
    </reaction>
</comment>
<dbReference type="InterPro" id="IPR002376">
    <property type="entry name" value="Formyl_transf_N"/>
</dbReference>
<evidence type="ECO:0000313" key="9">
    <source>
        <dbReference type="Proteomes" id="UP000826014"/>
    </source>
</evidence>
<accession>A0ABX8V077</accession>
<dbReference type="InterPro" id="IPR036477">
    <property type="entry name" value="Formyl_transf_N_sf"/>
</dbReference>
<evidence type="ECO:0000256" key="1">
    <source>
        <dbReference type="ARBA" id="ARBA00010699"/>
    </source>
</evidence>
<organism evidence="8 9">
    <name type="scientific">Candidatus Rhabdochlamydia oedothoracis</name>
    <dbReference type="NCBI Taxonomy" id="2720720"/>
    <lineage>
        <taxon>Bacteria</taxon>
        <taxon>Pseudomonadati</taxon>
        <taxon>Chlamydiota</taxon>
        <taxon>Chlamydiia</taxon>
        <taxon>Parachlamydiales</taxon>
        <taxon>Candidatus Rhabdochlamydiaceae</taxon>
        <taxon>Candidatus Rhabdochlamydia</taxon>
    </lineage>
</organism>
<dbReference type="SUPFAM" id="SSF50486">
    <property type="entry name" value="FMT C-terminal domain-like"/>
    <property type="match status" value="1"/>
</dbReference>
<dbReference type="InterPro" id="IPR011034">
    <property type="entry name" value="Formyl_transferase-like_C_sf"/>
</dbReference>